<comment type="caution">
    <text evidence="2">The sequence shown here is derived from an EMBL/GenBank/DDBJ whole genome shotgun (WGS) entry which is preliminary data.</text>
</comment>
<evidence type="ECO:0000313" key="3">
    <source>
        <dbReference type="Proteomes" id="UP001595904"/>
    </source>
</evidence>
<dbReference type="Gene3D" id="3.40.30.10">
    <property type="entry name" value="Glutaredoxin"/>
    <property type="match status" value="1"/>
</dbReference>
<feature type="domain" description="Thioredoxin" evidence="1">
    <location>
        <begin position="112"/>
        <end position="192"/>
    </location>
</feature>
<dbReference type="CDD" id="cd02947">
    <property type="entry name" value="TRX_family"/>
    <property type="match status" value="1"/>
</dbReference>
<protein>
    <submittedName>
        <fullName evidence="2">Thioredoxin family protein</fullName>
    </submittedName>
</protein>
<accession>A0ABV8SNE4</accession>
<proteinExistence type="predicted"/>
<evidence type="ECO:0000259" key="1">
    <source>
        <dbReference type="Pfam" id="PF00085"/>
    </source>
</evidence>
<dbReference type="InterPro" id="IPR013766">
    <property type="entry name" value="Thioredoxin_domain"/>
</dbReference>
<organism evidence="2 3">
    <name type="scientific">Steroidobacter flavus</name>
    <dbReference type="NCBI Taxonomy" id="1842136"/>
    <lineage>
        <taxon>Bacteria</taxon>
        <taxon>Pseudomonadati</taxon>
        <taxon>Pseudomonadota</taxon>
        <taxon>Gammaproteobacteria</taxon>
        <taxon>Steroidobacterales</taxon>
        <taxon>Steroidobacteraceae</taxon>
        <taxon>Steroidobacter</taxon>
    </lineage>
</organism>
<dbReference type="InterPro" id="IPR036249">
    <property type="entry name" value="Thioredoxin-like_sf"/>
</dbReference>
<dbReference type="Proteomes" id="UP001595904">
    <property type="component" value="Unassembled WGS sequence"/>
</dbReference>
<sequence length="213" mass="23586">MSGYPFDYVHDVNIDDQASLDRYLAEQGCPDLPAELLREVRLRKASEGTRALSRAERQVYERFRLAVSAWYVDCKVVPGAGLSKGDRVAALRASAPKEDALAFSSWPQLGAATEFDALVRQKPWVFVAFVSRGCIASRMMDRALATTRQRFQTTMDCYAASKGRDAQLAERFAVRGLPTFLLFKNGGLKEVKRGGGLGTAEWLDALDDMVPLT</sequence>
<keyword evidence="3" id="KW-1185">Reference proteome</keyword>
<gene>
    <name evidence="2" type="ORF">ACFPN2_08540</name>
</gene>
<dbReference type="SUPFAM" id="SSF52833">
    <property type="entry name" value="Thioredoxin-like"/>
    <property type="match status" value="1"/>
</dbReference>
<dbReference type="RefSeq" id="WP_380596187.1">
    <property type="nucleotide sequence ID" value="NZ_JBHSDU010000003.1"/>
</dbReference>
<name>A0ABV8SNE4_9GAMM</name>
<reference evidence="3" key="1">
    <citation type="journal article" date="2019" name="Int. J. Syst. Evol. Microbiol.">
        <title>The Global Catalogue of Microorganisms (GCM) 10K type strain sequencing project: providing services to taxonomists for standard genome sequencing and annotation.</title>
        <authorList>
            <consortium name="The Broad Institute Genomics Platform"/>
            <consortium name="The Broad Institute Genome Sequencing Center for Infectious Disease"/>
            <person name="Wu L."/>
            <person name="Ma J."/>
        </authorList>
    </citation>
    <scope>NUCLEOTIDE SEQUENCE [LARGE SCALE GENOMIC DNA]</scope>
    <source>
        <strain evidence="3">CGMCC 1.10759</strain>
    </source>
</reference>
<evidence type="ECO:0000313" key="2">
    <source>
        <dbReference type="EMBL" id="MFC4309124.1"/>
    </source>
</evidence>
<dbReference type="Pfam" id="PF00085">
    <property type="entry name" value="Thioredoxin"/>
    <property type="match status" value="1"/>
</dbReference>
<dbReference type="EMBL" id="JBHSDU010000003">
    <property type="protein sequence ID" value="MFC4309124.1"/>
    <property type="molecule type" value="Genomic_DNA"/>
</dbReference>